<dbReference type="AlphaFoldDB" id="A0A1X7KE79"/>
<keyword evidence="15" id="KW-1185">Reference proteome</keyword>
<keyword evidence="9" id="KW-0289">Folate biosynthesis</keyword>
<dbReference type="GO" id="GO:0003848">
    <property type="term" value="F:2-amino-4-hydroxy-6-hydroxymethyldihydropteridine diphosphokinase activity"/>
    <property type="evidence" value="ECO:0007669"/>
    <property type="project" value="UniProtKB-EC"/>
</dbReference>
<dbReference type="CDD" id="cd00483">
    <property type="entry name" value="HPPK"/>
    <property type="match status" value="1"/>
</dbReference>
<dbReference type="EMBL" id="FXAW01000005">
    <property type="protein sequence ID" value="SMG39579.1"/>
    <property type="molecule type" value="Genomic_DNA"/>
</dbReference>
<keyword evidence="7 14" id="KW-0418">Kinase</keyword>
<evidence type="ECO:0000256" key="4">
    <source>
        <dbReference type="ARBA" id="ARBA00016218"/>
    </source>
</evidence>
<dbReference type="PANTHER" id="PTHR43071">
    <property type="entry name" value="2-AMINO-4-HYDROXY-6-HYDROXYMETHYLDIHYDROPTERIDINE PYROPHOSPHOKINASE"/>
    <property type="match status" value="1"/>
</dbReference>
<accession>A0A1X7KE79</accession>
<dbReference type="SUPFAM" id="SSF55083">
    <property type="entry name" value="6-hydroxymethyl-7,8-dihydropterin pyrophosphokinase, HPPK"/>
    <property type="match status" value="1"/>
</dbReference>
<dbReference type="GO" id="GO:0046654">
    <property type="term" value="P:tetrahydrofolate biosynthetic process"/>
    <property type="evidence" value="ECO:0007669"/>
    <property type="project" value="UniProtKB-UniPathway"/>
</dbReference>
<evidence type="ECO:0000256" key="12">
    <source>
        <dbReference type="ARBA" id="ARBA00033413"/>
    </source>
</evidence>
<evidence type="ECO:0000256" key="8">
    <source>
        <dbReference type="ARBA" id="ARBA00022840"/>
    </source>
</evidence>
<comment type="similarity">
    <text evidence="2">Belongs to the HPPK family.</text>
</comment>
<keyword evidence="6" id="KW-0547">Nucleotide-binding</keyword>
<evidence type="ECO:0000256" key="10">
    <source>
        <dbReference type="ARBA" id="ARBA00029409"/>
    </source>
</evidence>
<dbReference type="GO" id="GO:0005524">
    <property type="term" value="F:ATP binding"/>
    <property type="evidence" value="ECO:0007669"/>
    <property type="project" value="UniProtKB-KW"/>
</dbReference>
<evidence type="ECO:0000256" key="11">
    <source>
        <dbReference type="ARBA" id="ARBA00029766"/>
    </source>
</evidence>
<gene>
    <name evidence="14" type="ORF">SAMN05661096_02641</name>
</gene>
<dbReference type="GO" id="GO:0046656">
    <property type="term" value="P:folic acid biosynthetic process"/>
    <property type="evidence" value="ECO:0007669"/>
    <property type="project" value="UniProtKB-KW"/>
</dbReference>
<dbReference type="Gene3D" id="3.30.70.560">
    <property type="entry name" value="7,8-Dihydro-6-hydroxymethylpterin-pyrophosphokinase HPPK"/>
    <property type="match status" value="1"/>
</dbReference>
<dbReference type="InterPro" id="IPR000550">
    <property type="entry name" value="Hppk"/>
</dbReference>
<feature type="domain" description="7,8-dihydro-6-hydroxymethylpterin-pyrophosphokinase" evidence="13">
    <location>
        <begin position="87"/>
        <end position="98"/>
    </location>
</feature>
<dbReference type="OrthoDB" id="9808041at2"/>
<evidence type="ECO:0000256" key="3">
    <source>
        <dbReference type="ARBA" id="ARBA00013253"/>
    </source>
</evidence>
<comment type="function">
    <text evidence="10">Catalyzes the transfer of pyrophosphate from adenosine triphosphate (ATP) to 6-hydroxymethyl-7,8-dihydropterin, an enzymatic step in folate biosynthesis pathway.</text>
</comment>
<dbReference type="UniPathway" id="UPA00077">
    <property type="reaction ID" value="UER00155"/>
</dbReference>
<evidence type="ECO:0000256" key="6">
    <source>
        <dbReference type="ARBA" id="ARBA00022741"/>
    </source>
</evidence>
<evidence type="ECO:0000256" key="2">
    <source>
        <dbReference type="ARBA" id="ARBA00005810"/>
    </source>
</evidence>
<proteinExistence type="inferred from homology"/>
<dbReference type="RefSeq" id="WP_085517809.1">
    <property type="nucleotide sequence ID" value="NZ_FXAW01000005.1"/>
</dbReference>
<sequence>MEGIFLLLGSNMGNRQKVLVKAIESLENNGITILKKSSVYETAAWGKTDQQAFLNQVLQVDTGHPPQKLLKLILAIELELGRIRKAKWGERLIDIDILYYHNFILKDDNLEIPHAGIPQRRFTLIPLVEINPDLVHPTMYKSQQELLDNCKDDLEVSVFTS</sequence>
<dbReference type="InterPro" id="IPR035907">
    <property type="entry name" value="Hppk_sf"/>
</dbReference>
<dbReference type="EC" id="2.7.6.3" evidence="3"/>
<name>A0A1X7KE79_9BACT</name>
<protein>
    <recommendedName>
        <fullName evidence="4">2-amino-4-hydroxy-6-hydroxymethyldihydropteridine pyrophosphokinase</fullName>
        <ecNumber evidence="3">2.7.6.3</ecNumber>
    </recommendedName>
    <alternativeName>
        <fullName evidence="11">6-hydroxymethyl-7,8-dihydropterin pyrophosphokinase</fullName>
    </alternativeName>
    <alternativeName>
        <fullName evidence="12">7,8-dihydro-6-hydroxymethylpterin-pyrophosphokinase</fullName>
    </alternativeName>
</protein>
<evidence type="ECO:0000313" key="14">
    <source>
        <dbReference type="EMBL" id="SMG39579.1"/>
    </source>
</evidence>
<comment type="pathway">
    <text evidence="1">Cofactor biosynthesis; tetrahydrofolate biosynthesis; 2-amino-4-hydroxy-6-hydroxymethyl-7,8-dihydropteridine diphosphate from 7,8-dihydroneopterin triphosphate: step 4/4.</text>
</comment>
<dbReference type="GO" id="GO:0016301">
    <property type="term" value="F:kinase activity"/>
    <property type="evidence" value="ECO:0007669"/>
    <property type="project" value="UniProtKB-KW"/>
</dbReference>
<evidence type="ECO:0000259" key="13">
    <source>
        <dbReference type="PROSITE" id="PS00794"/>
    </source>
</evidence>
<dbReference type="NCBIfam" id="TIGR01498">
    <property type="entry name" value="folK"/>
    <property type="match status" value="1"/>
</dbReference>
<dbReference type="PROSITE" id="PS00794">
    <property type="entry name" value="HPPK"/>
    <property type="match status" value="1"/>
</dbReference>
<evidence type="ECO:0000256" key="9">
    <source>
        <dbReference type="ARBA" id="ARBA00022909"/>
    </source>
</evidence>
<keyword evidence="5" id="KW-0808">Transferase</keyword>
<evidence type="ECO:0000256" key="1">
    <source>
        <dbReference type="ARBA" id="ARBA00005051"/>
    </source>
</evidence>
<reference evidence="15" key="1">
    <citation type="submission" date="2017-04" db="EMBL/GenBank/DDBJ databases">
        <authorList>
            <person name="Varghese N."/>
            <person name="Submissions S."/>
        </authorList>
    </citation>
    <scope>NUCLEOTIDE SEQUENCE [LARGE SCALE GENOMIC DNA]</scope>
    <source>
        <strain evidence="15">DSM 4125</strain>
    </source>
</reference>
<evidence type="ECO:0000256" key="7">
    <source>
        <dbReference type="ARBA" id="ARBA00022777"/>
    </source>
</evidence>
<evidence type="ECO:0000313" key="15">
    <source>
        <dbReference type="Proteomes" id="UP000193804"/>
    </source>
</evidence>
<dbReference type="Proteomes" id="UP000193804">
    <property type="component" value="Unassembled WGS sequence"/>
</dbReference>
<organism evidence="14 15">
    <name type="scientific">Marivirga sericea</name>
    <dbReference type="NCBI Taxonomy" id="1028"/>
    <lineage>
        <taxon>Bacteria</taxon>
        <taxon>Pseudomonadati</taxon>
        <taxon>Bacteroidota</taxon>
        <taxon>Cytophagia</taxon>
        <taxon>Cytophagales</taxon>
        <taxon>Marivirgaceae</taxon>
        <taxon>Marivirga</taxon>
    </lineage>
</organism>
<dbReference type="PANTHER" id="PTHR43071:SF1">
    <property type="entry name" value="2-AMINO-4-HYDROXY-6-HYDROXYMETHYLDIHYDROPTERIDINE PYROPHOSPHOKINASE"/>
    <property type="match status" value="1"/>
</dbReference>
<dbReference type="Pfam" id="PF01288">
    <property type="entry name" value="HPPK"/>
    <property type="match status" value="1"/>
</dbReference>
<keyword evidence="8" id="KW-0067">ATP-binding</keyword>
<evidence type="ECO:0000256" key="5">
    <source>
        <dbReference type="ARBA" id="ARBA00022679"/>
    </source>
</evidence>
<dbReference type="STRING" id="1028.SAMN05661096_02641"/>